<organism evidence="1 2">
    <name type="scientific">Rhizoclosmatium globosum</name>
    <dbReference type="NCBI Taxonomy" id="329046"/>
    <lineage>
        <taxon>Eukaryota</taxon>
        <taxon>Fungi</taxon>
        <taxon>Fungi incertae sedis</taxon>
        <taxon>Chytridiomycota</taxon>
        <taxon>Chytridiomycota incertae sedis</taxon>
        <taxon>Chytridiomycetes</taxon>
        <taxon>Chytridiales</taxon>
        <taxon>Chytriomycetaceae</taxon>
        <taxon>Rhizoclosmatium</taxon>
    </lineage>
</organism>
<keyword evidence="2" id="KW-1185">Reference proteome</keyword>
<comment type="caution">
    <text evidence="1">The sequence shown here is derived from an EMBL/GenBank/DDBJ whole genome shotgun (WGS) entry which is preliminary data.</text>
</comment>
<proteinExistence type="predicted"/>
<dbReference type="EMBL" id="MCGO01000051">
    <property type="protein sequence ID" value="ORY37252.1"/>
    <property type="molecule type" value="Genomic_DNA"/>
</dbReference>
<sequence>MNGLSRLSFPIFRIGSRHRFYATAKPRRKTPTDAEVAPVGPMEISQFGLFSCVCIGMVFGVKGADVLFQPDLTLPLEAAAKALEEQAAAETQSK</sequence>
<evidence type="ECO:0000313" key="2">
    <source>
        <dbReference type="Proteomes" id="UP000193642"/>
    </source>
</evidence>
<gene>
    <name evidence="1" type="ORF">BCR33DRAFT_789825</name>
</gene>
<dbReference type="Proteomes" id="UP000193642">
    <property type="component" value="Unassembled WGS sequence"/>
</dbReference>
<name>A0A1Y2BR87_9FUNG</name>
<reference evidence="1 2" key="1">
    <citation type="submission" date="2016-07" db="EMBL/GenBank/DDBJ databases">
        <title>Pervasive Adenine N6-methylation of Active Genes in Fungi.</title>
        <authorList>
            <consortium name="DOE Joint Genome Institute"/>
            <person name="Mondo S.J."/>
            <person name="Dannebaum R.O."/>
            <person name="Kuo R.C."/>
            <person name="Labutti K."/>
            <person name="Haridas S."/>
            <person name="Kuo A."/>
            <person name="Salamov A."/>
            <person name="Ahrendt S.R."/>
            <person name="Lipzen A."/>
            <person name="Sullivan W."/>
            <person name="Andreopoulos W.B."/>
            <person name="Clum A."/>
            <person name="Lindquist E."/>
            <person name="Daum C."/>
            <person name="Ramamoorthy G.K."/>
            <person name="Gryganskyi A."/>
            <person name="Culley D."/>
            <person name="Magnuson J.K."/>
            <person name="James T.Y."/>
            <person name="O'Malley M.A."/>
            <person name="Stajich J.E."/>
            <person name="Spatafora J.W."/>
            <person name="Visel A."/>
            <person name="Grigoriev I.V."/>
        </authorList>
    </citation>
    <scope>NUCLEOTIDE SEQUENCE [LARGE SCALE GENOMIC DNA]</scope>
    <source>
        <strain evidence="1 2">JEL800</strain>
    </source>
</reference>
<dbReference type="OrthoDB" id="10312699at2759"/>
<dbReference type="AlphaFoldDB" id="A0A1Y2BR87"/>
<protein>
    <submittedName>
        <fullName evidence="1">Uncharacterized protein</fullName>
    </submittedName>
</protein>
<evidence type="ECO:0000313" key="1">
    <source>
        <dbReference type="EMBL" id="ORY37252.1"/>
    </source>
</evidence>
<accession>A0A1Y2BR87</accession>